<feature type="transmembrane region" description="Helical" evidence="14">
    <location>
        <begin position="311"/>
        <end position="329"/>
    </location>
</feature>
<feature type="domain" description="RCK N-terminal" evidence="18">
    <location>
        <begin position="811"/>
        <end position="921"/>
    </location>
</feature>
<comment type="caution">
    <text evidence="19">The sequence shown here is derived from an EMBL/GenBank/DDBJ whole genome shotgun (WGS) entry which is preliminary data.</text>
</comment>
<feature type="domain" description="RCK N-terminal" evidence="18">
    <location>
        <begin position="381"/>
        <end position="499"/>
    </location>
</feature>
<evidence type="ECO:0000256" key="10">
    <source>
        <dbReference type="ARBA" id="ARBA00023136"/>
    </source>
</evidence>
<dbReference type="InterPro" id="IPR047871">
    <property type="entry name" value="K_chnl_Slo-like"/>
</dbReference>
<evidence type="ECO:0000256" key="5">
    <source>
        <dbReference type="ARBA" id="ARBA00022826"/>
    </source>
</evidence>
<evidence type="ECO:0000256" key="2">
    <source>
        <dbReference type="ARBA" id="ARBA00022448"/>
    </source>
</evidence>
<evidence type="ECO:0000256" key="9">
    <source>
        <dbReference type="ARBA" id="ARBA00023065"/>
    </source>
</evidence>
<feature type="region of interest" description="Disordered" evidence="13">
    <location>
        <begin position="715"/>
        <end position="751"/>
    </location>
</feature>
<evidence type="ECO:0000256" key="1">
    <source>
        <dbReference type="ARBA" id="ARBA00004141"/>
    </source>
</evidence>
<feature type="transmembrane region" description="Helical" evidence="14">
    <location>
        <begin position="213"/>
        <end position="234"/>
    </location>
</feature>
<proteinExistence type="predicted"/>
<accession>A0ABP9Z829</accession>
<feature type="domain" description="Potassium channel" evidence="16">
    <location>
        <begin position="289"/>
        <end position="366"/>
    </location>
</feature>
<keyword evidence="5" id="KW-0631">Potassium channel</keyword>
<dbReference type="Pfam" id="PF07885">
    <property type="entry name" value="Ion_trans_2"/>
    <property type="match status" value="1"/>
</dbReference>
<evidence type="ECO:0000256" key="7">
    <source>
        <dbReference type="ARBA" id="ARBA00022958"/>
    </source>
</evidence>
<dbReference type="InterPro" id="IPR013099">
    <property type="entry name" value="K_chnl_dom"/>
</dbReference>
<organism evidence="19 20">
    <name type="scientific">Mucor flavus</name>
    <dbReference type="NCBI Taxonomy" id="439312"/>
    <lineage>
        <taxon>Eukaryota</taxon>
        <taxon>Fungi</taxon>
        <taxon>Fungi incertae sedis</taxon>
        <taxon>Mucoromycota</taxon>
        <taxon>Mucoromycotina</taxon>
        <taxon>Mucoromycetes</taxon>
        <taxon>Mucorales</taxon>
        <taxon>Mucorineae</taxon>
        <taxon>Mucoraceae</taxon>
        <taxon>Mucor</taxon>
    </lineage>
</organism>
<dbReference type="Gene3D" id="1.10.287.70">
    <property type="match status" value="1"/>
</dbReference>
<dbReference type="InterPro" id="IPR003148">
    <property type="entry name" value="RCK_N"/>
</dbReference>
<dbReference type="SUPFAM" id="SSF81324">
    <property type="entry name" value="Voltage-gated potassium channels"/>
    <property type="match status" value="1"/>
</dbReference>
<evidence type="ECO:0000256" key="13">
    <source>
        <dbReference type="SAM" id="MobiDB-lite"/>
    </source>
</evidence>
<keyword evidence="20" id="KW-1185">Reference proteome</keyword>
<feature type="transmembrane region" description="Helical" evidence="14">
    <location>
        <begin position="170"/>
        <end position="190"/>
    </location>
</feature>
<dbReference type="Proteomes" id="UP001473302">
    <property type="component" value="Unassembled WGS sequence"/>
</dbReference>
<keyword evidence="2" id="KW-0813">Transport</keyword>
<dbReference type="Pfam" id="PF03493">
    <property type="entry name" value="BK_channel_a"/>
    <property type="match status" value="1"/>
</dbReference>
<keyword evidence="6" id="KW-0851">Voltage-gated channel</keyword>
<evidence type="ECO:0000256" key="3">
    <source>
        <dbReference type="ARBA" id="ARBA00022538"/>
    </source>
</evidence>
<feature type="region of interest" description="Disordered" evidence="13">
    <location>
        <begin position="1"/>
        <end position="70"/>
    </location>
</feature>
<evidence type="ECO:0000313" key="20">
    <source>
        <dbReference type="Proteomes" id="UP001473302"/>
    </source>
</evidence>
<keyword evidence="11" id="KW-0407">Ion channel</keyword>
<dbReference type="Pfam" id="PF21014">
    <property type="entry name" value="Slowpoke_C"/>
    <property type="match status" value="1"/>
</dbReference>
<protein>
    <submittedName>
        <fullName evidence="19">Uncharacterized protein</fullName>
    </submittedName>
</protein>
<dbReference type="Gene3D" id="3.40.50.720">
    <property type="entry name" value="NAD(P)-binding Rossmann-like Domain"/>
    <property type="match status" value="1"/>
</dbReference>
<evidence type="ECO:0000256" key="14">
    <source>
        <dbReference type="SAM" id="Phobius"/>
    </source>
</evidence>
<keyword evidence="8 14" id="KW-1133">Transmembrane helix</keyword>
<evidence type="ECO:0000259" key="16">
    <source>
        <dbReference type="Pfam" id="PF07885"/>
    </source>
</evidence>
<feature type="transmembrane region" description="Helical" evidence="14">
    <location>
        <begin position="341"/>
        <end position="359"/>
    </location>
</feature>
<keyword evidence="10 14" id="KW-0472">Membrane</keyword>
<evidence type="ECO:0000256" key="8">
    <source>
        <dbReference type="ARBA" id="ARBA00022989"/>
    </source>
</evidence>
<dbReference type="EMBL" id="BAABUK010000025">
    <property type="protein sequence ID" value="GAA5815271.1"/>
    <property type="molecule type" value="Genomic_DNA"/>
</dbReference>
<sequence length="1105" mass="125197">MLSGKKSPLIDEENSLCVETNNTTTYGTIPSSDETSSRGNSDADERGSNHSSSVVKRKKRRMEQRQCCRPKVSTRLSSILPKRHGSACEEERPTDLVLPALDPSAREVQKSIPPNSSLDQLFMRQSQVNLSTVRANYRFEKRKARHRTQHRSVQERTKHFFILLFAKKTIILFVNLDLLVDLLFCIAYLVEMKEESDVNLYPPWLYKYRTYDLWLVCLALTYWDLCSFTIRFFISKHPISVLFSFRCCIEMLTTIPFLISTYIPHGQFLYDKPIDPHKTKLIHLVSTLVVLLYNGTCAFQYTEVTFGDHNYTILESLYVVMVTLSTVGYGDITPNTQGSRIVMMLLIVIALAVLPGLIGDVSETFRKRKDGEGHVSKGSTPFILIVGSFTPDQVVEILDGFLNTENTEFHLSVVFLDINRPTEQLKQMERNSIWGHRVQFLHGSVLDEKTLLRVEARYAEAIFTISDQNASDPSKEDERNTVRLWSLYCHTVSHDVPIYTYNLSPSTAIYQKVAKEIICVREFKQYLLAMNCRCRGASTLLTNLLHQRQPINKYDEGWQAQFDDGSCNEIYTGRAPKCIVGLTFGQAALFLFEEAQVILFAIKTFMSSRNDFEILLNPSNSYVIEKTDECVYIAEGPKEVQDISTLCKPNKHVLDCIINKDLGEKSSQSSADQPTTTTTTRKTLEDYYVKSQTENLPSSSTIDDKLQQHTQDILESNFNNRKHSTSTSTVRSYKSQKSAYSDRPPSEKSYSVAKLPSKRHAILTGSRALIKRIGKCPLSDGYDDDTSFPLCYLLQQPVSLEDVTINSTEGMNNHVLVCLHREVINMFKFIYNLRSPNIKADELQDIVLLCSKKPSPKIFELINTFPKVYFMEGNCRHPDDLLRAGAKRAKQVVVMSEKECLDQYERNSDSPAVMASHILDLLLQERPTDAYTIVNLIEKSNIKFMHLLQGKDVAEEIDVFYTPAYAAGDVVADSLISNVLLSQTYYKPDIVSIIKTLCGMPGPLYDGSAAYLLSTTPEIKTASAAARLAPHLTNIRMPTEFIGRTYAVLFKTLLTKYEVLAIGLFRAPDNELGNELPFVYANPVSSLILKDSDMVYVFSPPGWVI</sequence>
<comment type="subcellular location">
    <subcellularLocation>
        <location evidence="1">Membrane</location>
        <topology evidence="1">Multi-pass membrane protein</topology>
    </subcellularLocation>
</comment>
<evidence type="ECO:0000256" key="4">
    <source>
        <dbReference type="ARBA" id="ARBA00022692"/>
    </source>
</evidence>
<evidence type="ECO:0000259" key="15">
    <source>
        <dbReference type="Pfam" id="PF03493"/>
    </source>
</evidence>
<evidence type="ECO:0000256" key="6">
    <source>
        <dbReference type="ARBA" id="ARBA00022882"/>
    </source>
</evidence>
<comment type="catalytic activity">
    <reaction evidence="12">
        <text>K(+)(in) = K(+)(out)</text>
        <dbReference type="Rhea" id="RHEA:29463"/>
        <dbReference type="ChEBI" id="CHEBI:29103"/>
    </reaction>
</comment>
<dbReference type="PANTHER" id="PTHR10027">
    <property type="entry name" value="CALCIUM-ACTIVATED POTASSIUM CHANNEL ALPHA CHAIN"/>
    <property type="match status" value="1"/>
</dbReference>
<feature type="compositionally biased region" description="Polar residues" evidence="13">
    <location>
        <begin position="17"/>
        <end position="40"/>
    </location>
</feature>
<feature type="domain" description="Calcium-activated potassium channel BK alpha subunit" evidence="15">
    <location>
        <begin position="515"/>
        <end position="602"/>
    </location>
</feature>
<dbReference type="Pfam" id="PF22614">
    <property type="entry name" value="Slo-like_RCK"/>
    <property type="match status" value="2"/>
</dbReference>
<dbReference type="PANTHER" id="PTHR10027:SF10">
    <property type="entry name" value="SLOWPOKE 2, ISOFORM D"/>
    <property type="match status" value="1"/>
</dbReference>
<keyword evidence="7" id="KW-0630">Potassium</keyword>
<evidence type="ECO:0000259" key="18">
    <source>
        <dbReference type="Pfam" id="PF22614"/>
    </source>
</evidence>
<dbReference type="InterPro" id="IPR048735">
    <property type="entry name" value="Slowpoke-like_C"/>
</dbReference>
<feature type="transmembrane region" description="Helical" evidence="14">
    <location>
        <begin position="281"/>
        <end position="299"/>
    </location>
</feature>
<evidence type="ECO:0000256" key="12">
    <source>
        <dbReference type="ARBA" id="ARBA00034430"/>
    </source>
</evidence>
<evidence type="ECO:0000256" key="11">
    <source>
        <dbReference type="ARBA" id="ARBA00023303"/>
    </source>
</evidence>
<keyword evidence="4 14" id="KW-0812">Transmembrane</keyword>
<evidence type="ECO:0000259" key="17">
    <source>
        <dbReference type="Pfam" id="PF21014"/>
    </source>
</evidence>
<feature type="domain" description="Ca2+-activated K+ channel Slowpoke-like C-terminal" evidence="17">
    <location>
        <begin position="1043"/>
        <end position="1097"/>
    </location>
</feature>
<feature type="compositionally biased region" description="Polar residues" evidence="13">
    <location>
        <begin position="715"/>
        <end position="739"/>
    </location>
</feature>
<evidence type="ECO:0000313" key="19">
    <source>
        <dbReference type="EMBL" id="GAA5815271.1"/>
    </source>
</evidence>
<keyword evidence="3" id="KW-0633">Potassium transport</keyword>
<feature type="transmembrane region" description="Helical" evidence="14">
    <location>
        <begin position="241"/>
        <end position="261"/>
    </location>
</feature>
<reference evidence="19 20" key="1">
    <citation type="submission" date="2024-04" db="EMBL/GenBank/DDBJ databases">
        <title>genome sequences of Mucor flavus KT1a and Helicostylum pulchrum KT1b strains isolated from the surface of a dry-aged beef.</title>
        <authorList>
            <person name="Toyotome T."/>
            <person name="Hosono M."/>
            <person name="Torimaru M."/>
            <person name="Fukuda K."/>
            <person name="Mikami N."/>
        </authorList>
    </citation>
    <scope>NUCLEOTIDE SEQUENCE [LARGE SCALE GENOMIC DNA]</scope>
    <source>
        <strain evidence="19 20">KT1a</strain>
    </source>
</reference>
<gene>
    <name evidence="19" type="ORF">MFLAVUS_008777</name>
</gene>
<dbReference type="InterPro" id="IPR003929">
    <property type="entry name" value="K_chnl_BK_asu"/>
</dbReference>
<name>A0ABP9Z829_9FUNG</name>
<keyword evidence="9" id="KW-0406">Ion transport</keyword>